<dbReference type="PANTHER" id="PTHR21087">
    <property type="entry name" value="SHIKIMATE KINASE"/>
    <property type="match status" value="1"/>
</dbReference>
<dbReference type="SUPFAM" id="SSF52540">
    <property type="entry name" value="P-loop containing nucleoside triphosphate hydrolases"/>
    <property type="match status" value="1"/>
</dbReference>
<comment type="caution">
    <text evidence="2">The sequence shown here is derived from an EMBL/GenBank/DDBJ whole genome shotgun (WGS) entry which is preliminary data.</text>
</comment>
<dbReference type="GO" id="GO:0005829">
    <property type="term" value="C:cytosol"/>
    <property type="evidence" value="ECO:0007669"/>
    <property type="project" value="TreeGrafter"/>
</dbReference>
<feature type="binding site" evidence="1">
    <location>
        <position position="35"/>
    </location>
    <ligand>
        <name>substrate</name>
    </ligand>
</feature>
<dbReference type="Proteomes" id="UP000448292">
    <property type="component" value="Unassembled WGS sequence"/>
</dbReference>
<comment type="pathway">
    <text evidence="1">Metabolic intermediate biosynthesis; chorismate biosynthesis; chorismate from D-erythrose 4-phosphate and phosphoenolpyruvate: step 5/7.</text>
</comment>
<dbReference type="CDD" id="cd00464">
    <property type="entry name" value="SK"/>
    <property type="match status" value="1"/>
</dbReference>
<feature type="binding site" evidence="1">
    <location>
        <begin position="13"/>
        <end position="18"/>
    </location>
    <ligand>
        <name>ATP</name>
        <dbReference type="ChEBI" id="CHEBI:30616"/>
    </ligand>
</feature>
<dbReference type="InterPro" id="IPR031322">
    <property type="entry name" value="Shikimate/glucono_kinase"/>
</dbReference>
<dbReference type="GO" id="GO:0009073">
    <property type="term" value="P:aromatic amino acid family biosynthetic process"/>
    <property type="evidence" value="ECO:0007669"/>
    <property type="project" value="UniProtKB-KW"/>
</dbReference>
<dbReference type="Pfam" id="PF01202">
    <property type="entry name" value="SKI"/>
    <property type="match status" value="1"/>
</dbReference>
<dbReference type="RefSeq" id="WP_144304185.1">
    <property type="nucleotide sequence ID" value="NZ_QMIE01000017.1"/>
</dbReference>
<dbReference type="PANTHER" id="PTHR21087:SF21">
    <property type="entry name" value="SHIKIMATE KINASE 2"/>
    <property type="match status" value="1"/>
</dbReference>
<feature type="binding site" evidence="1">
    <location>
        <position position="17"/>
    </location>
    <ligand>
        <name>Mg(2+)</name>
        <dbReference type="ChEBI" id="CHEBI:18420"/>
    </ligand>
</feature>
<keyword evidence="1" id="KW-0479">Metal-binding</keyword>
<dbReference type="EC" id="2.7.1.71" evidence="1"/>
<dbReference type="GO" id="GO:0004765">
    <property type="term" value="F:shikimate kinase activity"/>
    <property type="evidence" value="ECO:0007669"/>
    <property type="project" value="UniProtKB-UniRule"/>
</dbReference>
<feature type="binding site" evidence="1">
    <location>
        <position position="82"/>
    </location>
    <ligand>
        <name>substrate</name>
    </ligand>
</feature>
<reference evidence="2 3" key="1">
    <citation type="submission" date="2018-06" db="EMBL/GenBank/DDBJ databases">
        <title>Complete genome of Desulfovibrio indonesiensis P37SLT.</title>
        <authorList>
            <person name="Crispim J.S."/>
            <person name="Vidigal P.M.P."/>
            <person name="Silva L.C.F."/>
            <person name="Laguardia C.N."/>
            <person name="Araujo L.C."/>
            <person name="Dias R.S."/>
            <person name="Sousa M.P."/>
            <person name="Paula S.O."/>
            <person name="Silva C."/>
        </authorList>
    </citation>
    <scope>NUCLEOTIDE SEQUENCE [LARGE SCALE GENOMIC DNA]</scope>
    <source>
        <strain evidence="2 3">P37SLT</strain>
    </source>
</reference>
<dbReference type="NCBIfam" id="NF002988">
    <property type="entry name" value="PRK03731.1"/>
    <property type="match status" value="1"/>
</dbReference>
<keyword evidence="1" id="KW-0963">Cytoplasm</keyword>
<sequence length="177" mass="18903">MHAERVFLIGPRASGKSSLGRLLAARTGAEFVDADIWAVERAGCEIAELVEREGWPAFRALESNILDELASRPGPLIAATGGGVVLNPANRKRMREDGMVVYIEVSAQTLADRLTADLLPGQRPSLTGLSPVEEVAKVLAEREPLYKETAHIVVDGEAPLDLLANELAARLGAASQI</sequence>
<feature type="binding site" evidence="1">
    <location>
        <position position="59"/>
    </location>
    <ligand>
        <name>substrate</name>
    </ligand>
</feature>
<proteinExistence type="inferred from homology"/>
<comment type="subcellular location">
    <subcellularLocation>
        <location evidence="1">Cytoplasm</location>
    </subcellularLocation>
</comment>
<dbReference type="UniPathway" id="UPA00053">
    <property type="reaction ID" value="UER00088"/>
</dbReference>
<comment type="similarity">
    <text evidence="1">Belongs to the shikimate kinase family.</text>
</comment>
<dbReference type="GO" id="GO:0009423">
    <property type="term" value="P:chorismate biosynthetic process"/>
    <property type="evidence" value="ECO:0007669"/>
    <property type="project" value="UniProtKB-UniRule"/>
</dbReference>
<keyword evidence="1" id="KW-0460">Magnesium</keyword>
<comment type="subunit">
    <text evidence="1">Monomer.</text>
</comment>
<comment type="cofactor">
    <cofactor evidence="1">
        <name>Mg(2+)</name>
        <dbReference type="ChEBI" id="CHEBI:18420"/>
    </cofactor>
    <text evidence="1">Binds 1 Mg(2+) ion per subunit.</text>
</comment>
<gene>
    <name evidence="1" type="primary">aroK</name>
    <name evidence="2" type="ORF">DPQ33_15750</name>
</gene>
<keyword evidence="1" id="KW-0067">ATP-binding</keyword>
<keyword evidence="1" id="KW-0547">Nucleotide-binding</keyword>
<comment type="caution">
    <text evidence="1">Lacks conserved residue(s) required for the propagation of feature annotation.</text>
</comment>
<keyword evidence="1" id="KW-0057">Aromatic amino acid biosynthesis</keyword>
<feature type="binding site" evidence="1">
    <location>
        <position position="142"/>
    </location>
    <ligand>
        <name>substrate</name>
    </ligand>
</feature>
<evidence type="ECO:0000256" key="1">
    <source>
        <dbReference type="HAMAP-Rule" id="MF_00109"/>
    </source>
</evidence>
<accession>A0A7M3MBF1</accession>
<dbReference type="InterPro" id="IPR027417">
    <property type="entry name" value="P-loop_NTPase"/>
</dbReference>
<comment type="function">
    <text evidence="1">Catalyzes the specific phosphorylation of the 3-hydroxyl group of shikimic acid using ATP as a cosubstrate.</text>
</comment>
<dbReference type="GO" id="GO:0000287">
    <property type="term" value="F:magnesium ion binding"/>
    <property type="evidence" value="ECO:0007669"/>
    <property type="project" value="UniProtKB-UniRule"/>
</dbReference>
<dbReference type="GO" id="GO:0005524">
    <property type="term" value="F:ATP binding"/>
    <property type="evidence" value="ECO:0007669"/>
    <property type="project" value="UniProtKB-UniRule"/>
</dbReference>
<keyword evidence="1 2" id="KW-0808">Transferase</keyword>
<name>A0A7M3MBF1_9BACT</name>
<dbReference type="AlphaFoldDB" id="A0A7M3MBF1"/>
<dbReference type="EMBL" id="QMIE01000017">
    <property type="protein sequence ID" value="TVM15416.1"/>
    <property type="molecule type" value="Genomic_DNA"/>
</dbReference>
<keyword evidence="3" id="KW-1185">Reference proteome</keyword>
<dbReference type="InterPro" id="IPR000623">
    <property type="entry name" value="Shikimate_kinase/TSH1"/>
</dbReference>
<evidence type="ECO:0000313" key="3">
    <source>
        <dbReference type="Proteomes" id="UP000448292"/>
    </source>
</evidence>
<dbReference type="Gene3D" id="3.40.50.300">
    <property type="entry name" value="P-loop containing nucleotide triphosphate hydrolases"/>
    <property type="match status" value="1"/>
</dbReference>
<comment type="catalytic activity">
    <reaction evidence="1">
        <text>shikimate + ATP = 3-phosphoshikimate + ADP + H(+)</text>
        <dbReference type="Rhea" id="RHEA:13121"/>
        <dbReference type="ChEBI" id="CHEBI:15378"/>
        <dbReference type="ChEBI" id="CHEBI:30616"/>
        <dbReference type="ChEBI" id="CHEBI:36208"/>
        <dbReference type="ChEBI" id="CHEBI:145989"/>
        <dbReference type="ChEBI" id="CHEBI:456216"/>
        <dbReference type="EC" id="2.7.1.71"/>
    </reaction>
</comment>
<dbReference type="PRINTS" id="PR01100">
    <property type="entry name" value="SHIKIMTKNASE"/>
</dbReference>
<dbReference type="HAMAP" id="MF_00109">
    <property type="entry name" value="Shikimate_kinase"/>
    <property type="match status" value="1"/>
</dbReference>
<protein>
    <recommendedName>
        <fullName evidence="1">Shikimate kinase</fullName>
        <shortName evidence="1">SK</shortName>
        <ecNumber evidence="1">2.7.1.71</ecNumber>
    </recommendedName>
</protein>
<evidence type="ECO:0000313" key="2">
    <source>
        <dbReference type="EMBL" id="TVM15416.1"/>
    </source>
</evidence>
<dbReference type="GO" id="GO:0008652">
    <property type="term" value="P:amino acid biosynthetic process"/>
    <property type="evidence" value="ECO:0007669"/>
    <property type="project" value="UniProtKB-KW"/>
</dbReference>
<organism evidence="2 3">
    <name type="scientific">Oceanidesulfovibrio indonesiensis</name>
    <dbReference type="NCBI Taxonomy" id="54767"/>
    <lineage>
        <taxon>Bacteria</taxon>
        <taxon>Pseudomonadati</taxon>
        <taxon>Thermodesulfobacteriota</taxon>
        <taxon>Desulfovibrionia</taxon>
        <taxon>Desulfovibrionales</taxon>
        <taxon>Desulfovibrionaceae</taxon>
        <taxon>Oceanidesulfovibrio</taxon>
    </lineage>
</organism>
<feature type="binding site" evidence="1">
    <location>
        <position position="123"/>
    </location>
    <ligand>
        <name>ATP</name>
        <dbReference type="ChEBI" id="CHEBI:30616"/>
    </ligand>
</feature>
<keyword evidence="1 2" id="KW-0418">Kinase</keyword>
<keyword evidence="1" id="KW-0028">Amino-acid biosynthesis</keyword>
<dbReference type="OrthoDB" id="9800332at2"/>